<dbReference type="Proteomes" id="UP000192276">
    <property type="component" value="Unassembled WGS sequence"/>
</dbReference>
<evidence type="ECO:0000313" key="1">
    <source>
        <dbReference type="EMBL" id="OQP56160.1"/>
    </source>
</evidence>
<dbReference type="AlphaFoldDB" id="A0A1V9FCP7"/>
<sequence>MTGKDFEFLITPADLEIKPEDFDPLMTPDSIPWTKTAKSERTWYQVGKDAFSYVKVERGIQMIFNREIRFEKARKIVEEVEMKLTSYTGREIEVIFVSTKPD</sequence>
<dbReference type="STRING" id="550983.A4R26_27010"/>
<evidence type="ECO:0000313" key="2">
    <source>
        <dbReference type="Proteomes" id="UP000192276"/>
    </source>
</evidence>
<proteinExistence type="predicted"/>
<gene>
    <name evidence="1" type="ORF">A4R26_27010</name>
</gene>
<keyword evidence="2" id="KW-1185">Reference proteome</keyword>
<comment type="caution">
    <text evidence="1">The sequence shown here is derived from an EMBL/GenBank/DDBJ whole genome shotgun (WGS) entry which is preliminary data.</text>
</comment>
<accession>A0A1V9FCP7</accession>
<name>A0A1V9FCP7_9BACT</name>
<protein>
    <submittedName>
        <fullName evidence="1">Uncharacterized protein</fullName>
    </submittedName>
</protein>
<dbReference type="EMBL" id="LWBP01000204">
    <property type="protein sequence ID" value="OQP56160.1"/>
    <property type="molecule type" value="Genomic_DNA"/>
</dbReference>
<dbReference type="RefSeq" id="WP_081169162.1">
    <property type="nucleotide sequence ID" value="NZ_LWBP01000204.1"/>
</dbReference>
<reference evidence="2" key="1">
    <citation type="submission" date="2016-04" db="EMBL/GenBank/DDBJ databases">
        <authorList>
            <person name="Chen L."/>
            <person name="Zhuang W."/>
            <person name="Wang G."/>
        </authorList>
    </citation>
    <scope>NUCLEOTIDE SEQUENCE [LARGE SCALE GENOMIC DNA]</scope>
    <source>
        <strain evidence="2">208</strain>
    </source>
</reference>
<organism evidence="1 2">
    <name type="scientific">Niastella populi</name>
    <dbReference type="NCBI Taxonomy" id="550983"/>
    <lineage>
        <taxon>Bacteria</taxon>
        <taxon>Pseudomonadati</taxon>
        <taxon>Bacteroidota</taxon>
        <taxon>Chitinophagia</taxon>
        <taxon>Chitinophagales</taxon>
        <taxon>Chitinophagaceae</taxon>
        <taxon>Niastella</taxon>
    </lineage>
</organism>